<comment type="caution">
    <text evidence="9">The sequence shown here is derived from an EMBL/GenBank/DDBJ whole genome shotgun (WGS) entry which is preliminary data.</text>
</comment>
<dbReference type="PANTHER" id="PTHR11516">
    <property type="entry name" value="PYRUVATE DEHYDROGENASE E1 COMPONENT, ALPHA SUBUNIT BACTERIAL AND ORGANELLAR"/>
    <property type="match status" value="1"/>
</dbReference>
<dbReference type="InterPro" id="IPR017597">
    <property type="entry name" value="Pyrv_DH_E1_asu_subgrp-y"/>
</dbReference>
<dbReference type="EMBL" id="JABFTP020000103">
    <property type="protein sequence ID" value="KAL3277683.1"/>
    <property type="molecule type" value="Genomic_DNA"/>
</dbReference>
<keyword evidence="5 7" id="KW-0670">Pyruvate</keyword>
<dbReference type="InterPro" id="IPR001017">
    <property type="entry name" value="DH_E1"/>
</dbReference>
<evidence type="ECO:0000256" key="5">
    <source>
        <dbReference type="ARBA" id="ARBA00023317"/>
    </source>
</evidence>
<dbReference type="GO" id="GO:0004739">
    <property type="term" value="F:pyruvate dehydrogenase (acetyl-transferring) activity"/>
    <property type="evidence" value="ECO:0007669"/>
    <property type="project" value="UniProtKB-UniRule"/>
</dbReference>
<dbReference type="SUPFAM" id="SSF52518">
    <property type="entry name" value="Thiamin diphosphate-binding fold (THDP-binding)"/>
    <property type="match status" value="1"/>
</dbReference>
<dbReference type="Gene3D" id="3.40.50.970">
    <property type="match status" value="1"/>
</dbReference>
<dbReference type="FunFam" id="3.40.50.970:FF:000013">
    <property type="entry name" value="Pyruvate dehydrogenase E1 component subunit alpha"/>
    <property type="match status" value="1"/>
</dbReference>
<organism evidence="9 10">
    <name type="scientific">Cryptolaemus montrouzieri</name>
    <dbReference type="NCBI Taxonomy" id="559131"/>
    <lineage>
        <taxon>Eukaryota</taxon>
        <taxon>Metazoa</taxon>
        <taxon>Ecdysozoa</taxon>
        <taxon>Arthropoda</taxon>
        <taxon>Hexapoda</taxon>
        <taxon>Insecta</taxon>
        <taxon>Pterygota</taxon>
        <taxon>Neoptera</taxon>
        <taxon>Endopterygota</taxon>
        <taxon>Coleoptera</taxon>
        <taxon>Polyphaga</taxon>
        <taxon>Cucujiformia</taxon>
        <taxon>Coccinelloidea</taxon>
        <taxon>Coccinellidae</taxon>
        <taxon>Scymninae</taxon>
        <taxon>Scymnini</taxon>
        <taxon>Cryptolaemus</taxon>
    </lineage>
</organism>
<comment type="catalytic activity">
    <reaction evidence="6 7">
        <text>N(6)-[(R)-lipoyl]-L-lysyl-[protein] + pyruvate + H(+) = N(6)-[(R)-S(8)-acetyldihydrolipoyl]-L-lysyl-[protein] + CO2</text>
        <dbReference type="Rhea" id="RHEA:19189"/>
        <dbReference type="Rhea" id="RHEA-COMP:10474"/>
        <dbReference type="Rhea" id="RHEA-COMP:10478"/>
        <dbReference type="ChEBI" id="CHEBI:15361"/>
        <dbReference type="ChEBI" id="CHEBI:15378"/>
        <dbReference type="ChEBI" id="CHEBI:16526"/>
        <dbReference type="ChEBI" id="CHEBI:83099"/>
        <dbReference type="ChEBI" id="CHEBI:83111"/>
        <dbReference type="EC" id="1.2.4.1"/>
    </reaction>
</comment>
<evidence type="ECO:0000313" key="9">
    <source>
        <dbReference type="EMBL" id="KAL3277683.1"/>
    </source>
</evidence>
<evidence type="ECO:0000256" key="3">
    <source>
        <dbReference type="ARBA" id="ARBA00023002"/>
    </source>
</evidence>
<feature type="domain" description="Dehydrogenase E1 component" evidence="8">
    <location>
        <begin position="61"/>
        <end position="356"/>
    </location>
</feature>
<evidence type="ECO:0000256" key="1">
    <source>
        <dbReference type="ARBA" id="ARBA00001964"/>
    </source>
</evidence>
<comment type="cofactor">
    <cofactor evidence="1 7">
        <name>thiamine diphosphate</name>
        <dbReference type="ChEBI" id="CHEBI:58937"/>
    </cofactor>
</comment>
<protein>
    <recommendedName>
        <fullName evidence="7">Pyruvate dehydrogenase E1 component subunit alpha</fullName>
        <ecNumber evidence="7">1.2.4.1</ecNumber>
    </recommendedName>
</protein>
<keyword evidence="4 7" id="KW-0786">Thiamine pyrophosphate</keyword>
<keyword evidence="2" id="KW-0809">Transit peptide</keyword>
<name>A0ABD2NFY2_9CUCU</name>
<evidence type="ECO:0000256" key="4">
    <source>
        <dbReference type="ARBA" id="ARBA00023052"/>
    </source>
</evidence>
<evidence type="ECO:0000256" key="6">
    <source>
        <dbReference type="ARBA" id="ARBA00051231"/>
    </source>
</evidence>
<dbReference type="InterPro" id="IPR050642">
    <property type="entry name" value="PDH_E1_Alpha_Subunit"/>
</dbReference>
<dbReference type="InterPro" id="IPR029061">
    <property type="entry name" value="THDP-binding"/>
</dbReference>
<keyword evidence="10" id="KW-1185">Reference proteome</keyword>
<evidence type="ECO:0000256" key="7">
    <source>
        <dbReference type="RuleBase" id="RU361139"/>
    </source>
</evidence>
<evidence type="ECO:0000259" key="8">
    <source>
        <dbReference type="Pfam" id="PF00676"/>
    </source>
</evidence>
<dbReference type="NCBIfam" id="TIGR03182">
    <property type="entry name" value="PDH_E1_alph_y"/>
    <property type="match status" value="1"/>
</dbReference>
<accession>A0ABD2NFY2</accession>
<evidence type="ECO:0000256" key="2">
    <source>
        <dbReference type="ARBA" id="ARBA00022946"/>
    </source>
</evidence>
<keyword evidence="3 7" id="KW-0560">Oxidoreductase</keyword>
<dbReference type="EC" id="1.2.4.1" evidence="7"/>
<dbReference type="Pfam" id="PF00676">
    <property type="entry name" value="E1_dh"/>
    <property type="match status" value="1"/>
</dbReference>
<dbReference type="Proteomes" id="UP001516400">
    <property type="component" value="Unassembled WGS sequence"/>
</dbReference>
<dbReference type="PANTHER" id="PTHR11516:SF60">
    <property type="entry name" value="PYRUVATE DEHYDROGENASE E1 COMPONENT SUBUNIT ALPHA"/>
    <property type="match status" value="1"/>
</dbReference>
<dbReference type="CDD" id="cd02000">
    <property type="entry name" value="TPP_E1_PDC_ADC_BCADC"/>
    <property type="match status" value="1"/>
</dbReference>
<proteinExistence type="predicted"/>
<reference evidence="9 10" key="1">
    <citation type="journal article" date="2021" name="BMC Biol.">
        <title>Horizontally acquired antibacterial genes associated with adaptive radiation of ladybird beetles.</title>
        <authorList>
            <person name="Li H.S."/>
            <person name="Tang X.F."/>
            <person name="Huang Y.H."/>
            <person name="Xu Z.Y."/>
            <person name="Chen M.L."/>
            <person name="Du X.Y."/>
            <person name="Qiu B.Y."/>
            <person name="Chen P.T."/>
            <person name="Zhang W."/>
            <person name="Slipinski A."/>
            <person name="Escalona H.E."/>
            <person name="Waterhouse R.M."/>
            <person name="Zwick A."/>
            <person name="Pang H."/>
        </authorList>
    </citation>
    <scope>NUCLEOTIDE SEQUENCE [LARGE SCALE GENOMIC DNA]</scope>
    <source>
        <strain evidence="9">SYSU2018</strain>
    </source>
</reference>
<comment type="function">
    <text evidence="7">The pyruvate dehydrogenase complex catalyzes the overall conversion of pyruvate to acetyl-CoA and CO(2).</text>
</comment>
<sequence length="402" mass="45410">MYRSLRLQFLRRKLPGNIQFLANESTEATIELQSKFLLHNLDEGPSQTVTLKKEDGKSFLRDMDLIRKFENSCAQMYREKIIRGFCHLYAGQEAVGVGVFAAMRPQDICITSYRAHGLAYMMGATIEEVLCELTGRTSGVSRGKGGSMHMYAPRMFGGNGIVGSHIPVGTGMGFALKYKGSDAISITMYGDGAANQGQCFEAFNLAKLFDVPVVFICENNHFGLGTFYKRVSANSKFYTRCDYIPGIYVDGMDVLAVRQGISFAIDHVVKGKGPIIVECMTYRYYGHSMSDPGTSYRTREEIEETREKRDCLKKFKNYLLSSNLLTSEEIKNIEREDKKRVDKATDFSKKDKIPALEELNTDVYVNCLEPIKNISPYKPLPHINSKNFPSNLDIFTMVHMQY</sequence>
<gene>
    <name evidence="9" type="ORF">HHI36_013029</name>
</gene>
<dbReference type="AlphaFoldDB" id="A0ABD2NFY2"/>
<evidence type="ECO:0000313" key="10">
    <source>
        <dbReference type="Proteomes" id="UP001516400"/>
    </source>
</evidence>